<dbReference type="InterPro" id="IPR050055">
    <property type="entry name" value="EF-Tu_GTPase"/>
</dbReference>
<dbReference type="PROSITE" id="PS51722">
    <property type="entry name" value="G_TR_2"/>
    <property type="match status" value="1"/>
</dbReference>
<evidence type="ECO:0000256" key="6">
    <source>
        <dbReference type="ARBA" id="ARBA00022741"/>
    </source>
</evidence>
<dbReference type="InterPro" id="IPR009000">
    <property type="entry name" value="Transl_B-barrel_sf"/>
</dbReference>
<comment type="caution">
    <text evidence="13">The sequence shown here is derived from an EMBL/GenBank/DDBJ whole genome shotgun (WGS) entry which is preliminary data.</text>
</comment>
<keyword evidence="10" id="KW-0648">Protein biosynthesis</keyword>
<dbReference type="PANTHER" id="PTHR43721:SF2">
    <property type="entry name" value="ELONGATION FACTOR TU, MITOCHONDRIAL"/>
    <property type="match status" value="1"/>
</dbReference>
<evidence type="ECO:0000256" key="10">
    <source>
        <dbReference type="ARBA" id="ARBA00022917"/>
    </source>
</evidence>
<keyword evidence="7" id="KW-0251">Elongation factor</keyword>
<dbReference type="SUPFAM" id="SSF50465">
    <property type="entry name" value="EF-Tu/eEF-1alpha/eIF2-gamma C-terminal domain"/>
    <property type="match status" value="1"/>
</dbReference>
<dbReference type="SUPFAM" id="SSF50447">
    <property type="entry name" value="Translation proteins"/>
    <property type="match status" value="1"/>
</dbReference>
<dbReference type="Pfam" id="PF03144">
    <property type="entry name" value="GTP_EFTU_D2"/>
    <property type="match status" value="1"/>
</dbReference>
<dbReference type="InterPro" id="IPR027417">
    <property type="entry name" value="P-loop_NTPase"/>
</dbReference>
<keyword evidence="5" id="KW-0479">Metal-binding</keyword>
<dbReference type="Pfam" id="PF00009">
    <property type="entry name" value="GTP_EFTU"/>
    <property type="match status" value="1"/>
</dbReference>
<comment type="similarity">
    <text evidence="1">Belongs to the TRAFAC class translation factor GTPase superfamily. Classic translation factor GTPase family. EF-Tu/EF-1A subfamily.</text>
</comment>
<dbReference type="FunFam" id="3.40.50.300:FF:000576">
    <property type="entry name" value="Elongation factor Tu"/>
    <property type="match status" value="1"/>
</dbReference>
<dbReference type="Proteomes" id="UP000614601">
    <property type="component" value="Unassembled WGS sequence"/>
</dbReference>
<proteinExistence type="inferred from homology"/>
<keyword evidence="6" id="KW-0547">Nucleotide-binding</keyword>
<feature type="domain" description="Tr-type G" evidence="12">
    <location>
        <begin position="33"/>
        <end position="226"/>
    </location>
</feature>
<evidence type="ECO:0000256" key="5">
    <source>
        <dbReference type="ARBA" id="ARBA00022723"/>
    </source>
</evidence>
<dbReference type="InterPro" id="IPR031157">
    <property type="entry name" value="G_TR_CS"/>
</dbReference>
<dbReference type="InterPro" id="IPR004161">
    <property type="entry name" value="EFTu-like_2"/>
</dbReference>
<dbReference type="OrthoDB" id="2067at2759"/>
<dbReference type="Gene3D" id="3.40.50.300">
    <property type="entry name" value="P-loop containing nucleotide triphosphate hydrolases"/>
    <property type="match status" value="1"/>
</dbReference>
<evidence type="ECO:0000256" key="9">
    <source>
        <dbReference type="ARBA" id="ARBA00022842"/>
    </source>
</evidence>
<accession>A0A811JSU5</accession>
<evidence type="ECO:0000313" key="14">
    <source>
        <dbReference type="Proteomes" id="UP000614601"/>
    </source>
</evidence>
<gene>
    <name evidence="13" type="ORF">BOKJ2_LOCUS1204</name>
</gene>
<reference evidence="13" key="1">
    <citation type="submission" date="2020-09" db="EMBL/GenBank/DDBJ databases">
        <authorList>
            <person name="Kikuchi T."/>
        </authorList>
    </citation>
    <scope>NUCLEOTIDE SEQUENCE</scope>
    <source>
        <strain evidence="13">SH1</strain>
    </source>
</reference>
<organism evidence="13 14">
    <name type="scientific">Bursaphelenchus okinawaensis</name>
    <dbReference type="NCBI Taxonomy" id="465554"/>
    <lineage>
        <taxon>Eukaryota</taxon>
        <taxon>Metazoa</taxon>
        <taxon>Ecdysozoa</taxon>
        <taxon>Nematoda</taxon>
        <taxon>Chromadorea</taxon>
        <taxon>Rhabditida</taxon>
        <taxon>Tylenchina</taxon>
        <taxon>Tylenchomorpha</taxon>
        <taxon>Aphelenchoidea</taxon>
        <taxon>Aphelenchoididae</taxon>
        <taxon>Bursaphelenchus</taxon>
    </lineage>
</organism>
<evidence type="ECO:0000259" key="12">
    <source>
        <dbReference type="PROSITE" id="PS51722"/>
    </source>
</evidence>
<evidence type="ECO:0000256" key="3">
    <source>
        <dbReference type="ARBA" id="ARBA00011986"/>
    </source>
</evidence>
<dbReference type="Pfam" id="PF03143">
    <property type="entry name" value="GTP_EFTU_D3"/>
    <property type="match status" value="1"/>
</dbReference>
<comment type="subunit">
    <text evidence="2">Monomer.</text>
</comment>
<dbReference type="Gene3D" id="2.40.30.10">
    <property type="entry name" value="Translation factors"/>
    <property type="match status" value="2"/>
</dbReference>
<keyword evidence="4" id="KW-0963">Cytoplasm</keyword>
<dbReference type="PANTHER" id="PTHR43721">
    <property type="entry name" value="ELONGATION FACTOR TU-RELATED"/>
    <property type="match status" value="1"/>
</dbReference>
<dbReference type="InterPro" id="IPR000795">
    <property type="entry name" value="T_Tr_GTP-bd_dom"/>
</dbReference>
<dbReference type="EMBL" id="CAJFDH010000001">
    <property type="protein sequence ID" value="CAD5206520.1"/>
    <property type="molecule type" value="Genomic_DNA"/>
</dbReference>
<name>A0A811JSU5_9BILA</name>
<dbReference type="GO" id="GO:0046872">
    <property type="term" value="F:metal ion binding"/>
    <property type="evidence" value="ECO:0007669"/>
    <property type="project" value="UniProtKB-KW"/>
</dbReference>
<dbReference type="InterPro" id="IPR004160">
    <property type="entry name" value="Transl_elong_EFTu/EF1A_C"/>
</dbReference>
<dbReference type="InterPro" id="IPR041709">
    <property type="entry name" value="EF-Tu_GTP-bd"/>
</dbReference>
<dbReference type="InterPro" id="IPR005225">
    <property type="entry name" value="Small_GTP-bd"/>
</dbReference>
<keyword evidence="11" id="KW-0342">GTP-binding</keyword>
<dbReference type="GO" id="GO:0070125">
    <property type="term" value="P:mitochondrial translational elongation"/>
    <property type="evidence" value="ECO:0007669"/>
    <property type="project" value="TreeGrafter"/>
</dbReference>
<dbReference type="GO" id="GO:0005739">
    <property type="term" value="C:mitochondrion"/>
    <property type="evidence" value="ECO:0007669"/>
    <property type="project" value="TreeGrafter"/>
</dbReference>
<protein>
    <recommendedName>
        <fullName evidence="3">protein-synthesizing GTPase</fullName>
        <ecNumber evidence="3">3.6.5.3</ecNumber>
    </recommendedName>
</protein>
<dbReference type="EC" id="3.6.5.3" evidence="3"/>
<keyword evidence="14" id="KW-1185">Reference proteome</keyword>
<dbReference type="PRINTS" id="PR00315">
    <property type="entry name" value="ELONGATNFCT"/>
</dbReference>
<keyword evidence="8" id="KW-0378">Hydrolase</keyword>
<evidence type="ECO:0000256" key="1">
    <source>
        <dbReference type="ARBA" id="ARBA00007249"/>
    </source>
</evidence>
<keyword evidence="9" id="KW-0460">Magnesium</keyword>
<evidence type="ECO:0000256" key="11">
    <source>
        <dbReference type="ARBA" id="ARBA00023134"/>
    </source>
</evidence>
<evidence type="ECO:0000256" key="8">
    <source>
        <dbReference type="ARBA" id="ARBA00022801"/>
    </source>
</evidence>
<evidence type="ECO:0000313" key="13">
    <source>
        <dbReference type="EMBL" id="CAD5206520.1"/>
    </source>
</evidence>
<dbReference type="PROSITE" id="PS00301">
    <property type="entry name" value="G_TR_1"/>
    <property type="match status" value="1"/>
</dbReference>
<dbReference type="GO" id="GO:0005525">
    <property type="term" value="F:GTP binding"/>
    <property type="evidence" value="ECO:0007669"/>
    <property type="project" value="UniProtKB-KW"/>
</dbReference>
<sequence length="435" mass="47527">MYLVRGISAVLRSRTAYAVVSELRFYSVAPAVKGNFNIGTIGHVDHGKTTLTAAITKVLSKKGKTKFVKFDDIDKAAEEKKRGITINIAHIGYETNSRRYAHTDCPGHRDFIKNMICGTAQMDAAVLVIAATDGVMAQTREHILLAKQIGLKHIVVFINKSDLVEPDDLMLVELEARELLTEHGFDGDSAHVVTGSALLALEGIDTKSVEELLNVLDTLPEPERSENADLLLPIASAVQITGRGTVVVGTIVQGTLKKGDQVQLKGFDNDVTSVVTDIQVFKKSVPQVTAGEHCGVLCRGVKASQTRRGMWLGKPGTIQATNVVKCNIYLLSASEGGKKTAIRPGYTERVFCSTWDVSAKIHFKHDMLMPGEHTEAELFFVNDVPIKKNMSFTIREGRTKTVARGVVTDCCEPMVIDSAFRNFNMEEASKKIKAV</sequence>
<dbReference type="EMBL" id="CAJFCW020000001">
    <property type="protein sequence ID" value="CAG9082104.1"/>
    <property type="molecule type" value="Genomic_DNA"/>
</dbReference>
<dbReference type="NCBIfam" id="TIGR00231">
    <property type="entry name" value="small_GTP"/>
    <property type="match status" value="1"/>
</dbReference>
<dbReference type="Proteomes" id="UP000783686">
    <property type="component" value="Unassembled WGS sequence"/>
</dbReference>
<evidence type="ECO:0000256" key="7">
    <source>
        <dbReference type="ARBA" id="ARBA00022768"/>
    </source>
</evidence>
<evidence type="ECO:0000256" key="4">
    <source>
        <dbReference type="ARBA" id="ARBA00022490"/>
    </source>
</evidence>
<dbReference type="InterPro" id="IPR009001">
    <property type="entry name" value="Transl_elong_EF1A/Init_IF2_C"/>
</dbReference>
<dbReference type="FunFam" id="2.40.30.10:FF:000085">
    <property type="entry name" value="Elongation factor Tu"/>
    <property type="match status" value="1"/>
</dbReference>
<dbReference type="SUPFAM" id="SSF52540">
    <property type="entry name" value="P-loop containing nucleoside triphosphate hydrolases"/>
    <property type="match status" value="1"/>
</dbReference>
<dbReference type="GO" id="GO:0003924">
    <property type="term" value="F:GTPase activity"/>
    <property type="evidence" value="ECO:0007669"/>
    <property type="project" value="InterPro"/>
</dbReference>
<dbReference type="GO" id="GO:0003746">
    <property type="term" value="F:translation elongation factor activity"/>
    <property type="evidence" value="ECO:0007669"/>
    <property type="project" value="UniProtKB-KW"/>
</dbReference>
<dbReference type="CDD" id="cd01884">
    <property type="entry name" value="EF_Tu"/>
    <property type="match status" value="1"/>
</dbReference>
<evidence type="ECO:0000256" key="2">
    <source>
        <dbReference type="ARBA" id="ARBA00011245"/>
    </source>
</evidence>
<dbReference type="AlphaFoldDB" id="A0A811JSU5"/>